<dbReference type="AlphaFoldDB" id="F6GV70"/>
<dbReference type="Proteomes" id="UP000009183">
    <property type="component" value="Chromosome 15"/>
</dbReference>
<keyword evidence="2" id="KW-1185">Reference proteome</keyword>
<reference evidence="2" key="1">
    <citation type="journal article" date="2007" name="Nature">
        <title>The grapevine genome sequence suggests ancestral hexaploidization in major angiosperm phyla.</title>
        <authorList>
            <consortium name="The French-Italian Public Consortium for Grapevine Genome Characterization."/>
            <person name="Jaillon O."/>
            <person name="Aury J.-M."/>
            <person name="Noel B."/>
            <person name="Policriti A."/>
            <person name="Clepet C."/>
            <person name="Casagrande A."/>
            <person name="Choisne N."/>
            <person name="Aubourg S."/>
            <person name="Vitulo N."/>
            <person name="Jubin C."/>
            <person name="Vezzi A."/>
            <person name="Legeai F."/>
            <person name="Hugueney P."/>
            <person name="Dasilva C."/>
            <person name="Horner D."/>
            <person name="Mica E."/>
            <person name="Jublot D."/>
            <person name="Poulain J."/>
            <person name="Bruyere C."/>
            <person name="Billault A."/>
            <person name="Segurens B."/>
            <person name="Gouyvenoux M."/>
            <person name="Ugarte E."/>
            <person name="Cattonaro F."/>
            <person name="Anthouard V."/>
            <person name="Vico V."/>
            <person name="Del Fabbro C."/>
            <person name="Alaux M."/>
            <person name="Di Gaspero G."/>
            <person name="Dumas V."/>
            <person name="Felice N."/>
            <person name="Paillard S."/>
            <person name="Juman I."/>
            <person name="Moroldo M."/>
            <person name="Scalabrin S."/>
            <person name="Canaguier A."/>
            <person name="Le Clainche I."/>
            <person name="Malacrida G."/>
            <person name="Durand E."/>
            <person name="Pesole G."/>
            <person name="Laucou V."/>
            <person name="Chatelet P."/>
            <person name="Merdinoglu D."/>
            <person name="Delledonne M."/>
            <person name="Pezzotti M."/>
            <person name="Lecharny A."/>
            <person name="Scarpelli C."/>
            <person name="Artiguenave F."/>
            <person name="Pe M.E."/>
            <person name="Valle G."/>
            <person name="Morgante M."/>
            <person name="Caboche M."/>
            <person name="Adam-Blondon A.-F."/>
            <person name="Weissenbach J."/>
            <person name="Quetier F."/>
            <person name="Wincker P."/>
        </authorList>
    </citation>
    <scope>NUCLEOTIDE SEQUENCE [LARGE SCALE GENOMIC DNA]</scope>
    <source>
        <strain evidence="2">cv. Pinot noir / PN40024</strain>
    </source>
</reference>
<dbReference type="PaxDb" id="29760-VIT_15s0021g02360.t01"/>
<gene>
    <name evidence="1" type="ordered locus">VIT_15s0021g02360</name>
</gene>
<protein>
    <submittedName>
        <fullName evidence="1">Uncharacterized protein</fullName>
    </submittedName>
</protein>
<proteinExistence type="predicted"/>
<dbReference type="EMBL" id="FN594952">
    <property type="protein sequence ID" value="CCB43852.1"/>
    <property type="molecule type" value="Genomic_DNA"/>
</dbReference>
<organism evidence="1 2">
    <name type="scientific">Vitis vinifera</name>
    <name type="common">Grape</name>
    <dbReference type="NCBI Taxonomy" id="29760"/>
    <lineage>
        <taxon>Eukaryota</taxon>
        <taxon>Viridiplantae</taxon>
        <taxon>Streptophyta</taxon>
        <taxon>Embryophyta</taxon>
        <taxon>Tracheophyta</taxon>
        <taxon>Spermatophyta</taxon>
        <taxon>Magnoliopsida</taxon>
        <taxon>eudicotyledons</taxon>
        <taxon>Gunneridae</taxon>
        <taxon>Pentapetalae</taxon>
        <taxon>rosids</taxon>
        <taxon>Vitales</taxon>
        <taxon>Vitaceae</taxon>
        <taxon>Viteae</taxon>
        <taxon>Vitis</taxon>
    </lineage>
</organism>
<accession>F6GV70</accession>
<dbReference type="InParanoid" id="F6GV70"/>
<dbReference type="HOGENOM" id="CLU_3378040_0_0_1"/>
<evidence type="ECO:0000313" key="2">
    <source>
        <dbReference type="Proteomes" id="UP000009183"/>
    </source>
</evidence>
<name>F6GV70_VITVI</name>
<evidence type="ECO:0000313" key="1">
    <source>
        <dbReference type="EMBL" id="CCB43852.1"/>
    </source>
</evidence>
<sequence length="34" mass="3469">MAENLTPKLGLVSHTGVTHLPAGGLFESQVLPPG</sequence>